<dbReference type="Proteomes" id="UP001291912">
    <property type="component" value="Unassembled WGS sequence"/>
</dbReference>
<organism evidence="3 4">
    <name type="scientific">Microbacterium aquimaris</name>
    <dbReference type="NCBI Taxonomy" id="459816"/>
    <lineage>
        <taxon>Bacteria</taxon>
        <taxon>Bacillati</taxon>
        <taxon>Actinomycetota</taxon>
        <taxon>Actinomycetes</taxon>
        <taxon>Micrococcales</taxon>
        <taxon>Microbacteriaceae</taxon>
        <taxon>Microbacterium</taxon>
    </lineage>
</organism>
<evidence type="ECO:0000256" key="2">
    <source>
        <dbReference type="SAM" id="SignalP"/>
    </source>
</evidence>
<comment type="caution">
    <text evidence="3">The sequence shown here is derived from an EMBL/GenBank/DDBJ whole genome shotgun (WGS) entry which is preliminary data.</text>
</comment>
<dbReference type="RefSeq" id="WP_194423916.1">
    <property type="nucleotide sequence ID" value="NZ_BAAAPT010000001.1"/>
</dbReference>
<keyword evidence="4" id="KW-1185">Reference proteome</keyword>
<name>A0ABU5N5T3_9MICO</name>
<reference evidence="3 4" key="1">
    <citation type="submission" date="2023-10" db="EMBL/GenBank/DDBJ databases">
        <title>Microbacterium xanthum sp. nov., isolated from seaweed.</title>
        <authorList>
            <person name="Lee S.D."/>
        </authorList>
    </citation>
    <scope>NUCLEOTIDE SEQUENCE [LARGE SCALE GENOMIC DNA]</scope>
    <source>
        <strain evidence="3 4">KCTC 19124</strain>
    </source>
</reference>
<feature type="region of interest" description="Disordered" evidence="1">
    <location>
        <begin position="25"/>
        <end position="47"/>
    </location>
</feature>
<feature type="chain" id="PRO_5046511922" description="DUF3558 domain-containing protein" evidence="2">
    <location>
        <begin position="22"/>
        <end position="302"/>
    </location>
</feature>
<feature type="signal peptide" evidence="2">
    <location>
        <begin position="1"/>
        <end position="21"/>
    </location>
</feature>
<keyword evidence="2" id="KW-0732">Signal</keyword>
<protein>
    <recommendedName>
        <fullName evidence="5">DUF3558 domain-containing protein</fullName>
    </recommendedName>
</protein>
<evidence type="ECO:0008006" key="5">
    <source>
        <dbReference type="Google" id="ProtNLM"/>
    </source>
</evidence>
<dbReference type="EMBL" id="JAWJYN010000001">
    <property type="protein sequence ID" value="MDZ8161277.1"/>
    <property type="molecule type" value="Genomic_DNA"/>
</dbReference>
<gene>
    <name evidence="3" type="ORF">R2Q92_05460</name>
</gene>
<evidence type="ECO:0000256" key="1">
    <source>
        <dbReference type="SAM" id="MobiDB-lite"/>
    </source>
</evidence>
<evidence type="ECO:0000313" key="4">
    <source>
        <dbReference type="Proteomes" id="UP001291912"/>
    </source>
</evidence>
<evidence type="ECO:0000313" key="3">
    <source>
        <dbReference type="EMBL" id="MDZ8161277.1"/>
    </source>
</evidence>
<sequence>MATYRNIALVGLIATTLVGCAPEAEPAPTATPVAEVTPTATPTPTPDAFDTVTCDDLLAAEDVATVLGEATVAAAEPTYLGAVPLLGGTSCTWEDSRTLPYSVTVLNRAVVPDSVVDAGYGPPARFATMVEAGTNWVIVEGYDEAANEALAGLVSSRAAAWNLADEAITPPVAVDCEAIATTTGAALGQDVRLIGTDAIPHGPTWLSLVDHDMADYCPMNAFVEGASAEDVNVLVLSGLAAPADPVGDVIDTGSDDASATINDNGTVLVVTAWNGDATVTVSSSLLGGDSALAIANDVLESF</sequence>
<accession>A0ABU5N5T3</accession>
<dbReference type="PROSITE" id="PS51257">
    <property type="entry name" value="PROKAR_LIPOPROTEIN"/>
    <property type="match status" value="1"/>
</dbReference>
<proteinExistence type="predicted"/>